<feature type="transmembrane region" description="Helical" evidence="1">
    <location>
        <begin position="56"/>
        <end position="74"/>
    </location>
</feature>
<evidence type="ECO:0000313" key="3">
    <source>
        <dbReference type="Proteomes" id="UP000066042"/>
    </source>
</evidence>
<sequence length="88" mass="10336">MTYYKQSASFLKSFLYNCVKFNIWGEPELATAYKLAVLPIVGSILARIMGPTSPKTAAYLFVIFLVLYPGWFIYRRQLQDFMKRKRVR</sequence>
<dbReference type="Proteomes" id="UP000066042">
    <property type="component" value="Chromosome"/>
</dbReference>
<keyword evidence="1" id="KW-0472">Membrane</keyword>
<dbReference type="AlphaFoldDB" id="A0A0S1XAF7"/>
<evidence type="ECO:0000313" key="2">
    <source>
        <dbReference type="EMBL" id="ALM74732.1"/>
    </source>
</evidence>
<keyword evidence="1" id="KW-0812">Transmembrane</keyword>
<organism evidence="2 3">
    <name type="scientific">Thermococcus barophilus</name>
    <dbReference type="NCBI Taxonomy" id="55802"/>
    <lineage>
        <taxon>Archaea</taxon>
        <taxon>Methanobacteriati</taxon>
        <taxon>Methanobacteriota</taxon>
        <taxon>Thermococci</taxon>
        <taxon>Thermococcales</taxon>
        <taxon>Thermococcaceae</taxon>
        <taxon>Thermococcus</taxon>
    </lineage>
</organism>
<name>A0A0S1XAF7_THEBA</name>
<protein>
    <submittedName>
        <fullName evidence="2">Uncharacterized protein</fullName>
    </submittedName>
</protein>
<accession>A0A0S1XAF7</accession>
<evidence type="ECO:0000256" key="1">
    <source>
        <dbReference type="SAM" id="Phobius"/>
    </source>
</evidence>
<reference evidence="2 3" key="1">
    <citation type="journal article" date="2016" name="Genome Announc.">
        <title>Complete genome sequence of the hyperthermophilic and piezophilic archaeon Thermococcus barophilus Ch5, capable of growth at the expense of hydrogenogenesis from carbon monoxide and formate.</title>
        <authorList>
            <person name="Oger P."/>
            <person name="Sokolova T.G."/>
            <person name="Kozhevnikova D.A."/>
            <person name="Taranov E.A."/>
            <person name="Vannier P."/>
            <person name="Lee H.S."/>
            <person name="Kwon K.K."/>
            <person name="Kang S.G."/>
            <person name="Lee J.H."/>
            <person name="Bonch-Osmolovskaya E.A."/>
            <person name="Lebedinsky A.V."/>
        </authorList>
    </citation>
    <scope>NUCLEOTIDE SEQUENCE [LARGE SCALE GENOMIC DNA]</scope>
    <source>
        <strain evidence="3">Ch5</strain>
    </source>
</reference>
<gene>
    <name evidence="2" type="ORF">TBCH5v1_0777</name>
</gene>
<dbReference type="STRING" id="55802.TBCH5v1_0777"/>
<dbReference type="EMBL" id="CP013050">
    <property type="protein sequence ID" value="ALM74732.1"/>
    <property type="molecule type" value="Genomic_DNA"/>
</dbReference>
<proteinExistence type="predicted"/>
<dbReference type="PATRIC" id="fig|55802.8.peg.772"/>
<keyword evidence="1" id="KW-1133">Transmembrane helix</keyword>